<name>A0ABD3U5I4_9LAMI</name>
<keyword evidence="3" id="KW-1133">Transmembrane helix</keyword>
<comment type="pathway">
    <text evidence="1">Glycolipid biosynthesis; glycosylphosphatidylinositol-anchor biosynthesis.</text>
</comment>
<dbReference type="EMBL" id="JBJXBP010000002">
    <property type="protein sequence ID" value="KAL3844709.1"/>
    <property type="molecule type" value="Genomic_DNA"/>
</dbReference>
<evidence type="ECO:0000259" key="4">
    <source>
        <dbReference type="Pfam" id="PF10181"/>
    </source>
</evidence>
<keyword evidence="3" id="KW-0472">Membrane</keyword>
<dbReference type="Proteomes" id="UP001634393">
    <property type="component" value="Unassembled WGS sequence"/>
</dbReference>
<gene>
    <name evidence="5" type="ORF">ACJIZ3_002112</name>
</gene>
<protein>
    <recommendedName>
        <fullName evidence="4">Phosphatidylinositol N-acetylglucosaminyltransferase subunit H conserved domain-containing protein</fullName>
    </recommendedName>
</protein>
<evidence type="ECO:0000313" key="5">
    <source>
        <dbReference type="EMBL" id="KAL3844709.1"/>
    </source>
</evidence>
<evidence type="ECO:0000256" key="2">
    <source>
        <dbReference type="ARBA" id="ARBA00009610"/>
    </source>
</evidence>
<dbReference type="Pfam" id="PF10181">
    <property type="entry name" value="PIG-H"/>
    <property type="match status" value="1"/>
</dbReference>
<proteinExistence type="inferred from homology"/>
<keyword evidence="6" id="KW-1185">Reference proteome</keyword>
<feature type="transmembrane region" description="Helical" evidence="3">
    <location>
        <begin position="44"/>
        <end position="65"/>
    </location>
</feature>
<reference evidence="5 6" key="1">
    <citation type="submission" date="2024-12" db="EMBL/GenBank/DDBJ databases">
        <title>The unique morphological basis and parallel evolutionary history of personate flowers in Penstemon.</title>
        <authorList>
            <person name="Depatie T.H."/>
            <person name="Wessinger C.A."/>
        </authorList>
    </citation>
    <scope>NUCLEOTIDE SEQUENCE [LARGE SCALE GENOMIC DNA]</scope>
    <source>
        <strain evidence="5">WTNN_2</strain>
        <tissue evidence="5">Leaf</tissue>
    </source>
</reference>
<evidence type="ECO:0000256" key="1">
    <source>
        <dbReference type="ARBA" id="ARBA00004687"/>
    </source>
</evidence>
<feature type="transmembrane region" description="Helical" evidence="3">
    <location>
        <begin position="94"/>
        <end position="114"/>
    </location>
</feature>
<comment type="caution">
    <text evidence="5">The sequence shown here is derived from an EMBL/GenBank/DDBJ whole genome shotgun (WGS) entry which is preliminary data.</text>
</comment>
<sequence>MVDPEMEPSTITKGIYTYVHDVSQGPPESIDVHHIIVSRSRAGGIIFCAYAILFALICLLILLLLQRCKAKPFGMLIISNIFNWWNMMNDCQLLIQDKSVAVVLWGFTLAGFLLRQSRRKLVMKESVIILPAFGVQLETFYMRHFFGLVQVSGRTVRHFVPIDKILKPVLNECVTPVTCYWSLSLIIREQEQLLLVFKELYPPISMLVPIWKALCASINEEYAD</sequence>
<dbReference type="AlphaFoldDB" id="A0ABD3U5I4"/>
<dbReference type="PANTHER" id="PTHR15231:SF1">
    <property type="entry name" value="PHOSPHATIDYLINOSITOL N-ACETYLGLUCOSAMINYLTRANSFERASE SUBUNIT H"/>
    <property type="match status" value="1"/>
</dbReference>
<organism evidence="5 6">
    <name type="scientific">Penstemon smallii</name>
    <dbReference type="NCBI Taxonomy" id="265156"/>
    <lineage>
        <taxon>Eukaryota</taxon>
        <taxon>Viridiplantae</taxon>
        <taxon>Streptophyta</taxon>
        <taxon>Embryophyta</taxon>
        <taxon>Tracheophyta</taxon>
        <taxon>Spermatophyta</taxon>
        <taxon>Magnoliopsida</taxon>
        <taxon>eudicotyledons</taxon>
        <taxon>Gunneridae</taxon>
        <taxon>Pentapetalae</taxon>
        <taxon>asterids</taxon>
        <taxon>lamiids</taxon>
        <taxon>Lamiales</taxon>
        <taxon>Plantaginaceae</taxon>
        <taxon>Cheloneae</taxon>
        <taxon>Penstemon</taxon>
    </lineage>
</organism>
<dbReference type="InterPro" id="IPR044215">
    <property type="entry name" value="PIG-H"/>
</dbReference>
<dbReference type="InterPro" id="IPR019328">
    <property type="entry name" value="PIGH-H_dom"/>
</dbReference>
<comment type="similarity">
    <text evidence="2">Belongs to the PIGH family.</text>
</comment>
<dbReference type="PANTHER" id="PTHR15231">
    <property type="entry name" value="PHOSPHATIDYLINOSITOL N-ACETYLGLUCOSAMINYLTRANSFERASE SUBUNIT H"/>
    <property type="match status" value="1"/>
</dbReference>
<accession>A0ABD3U5I4</accession>
<keyword evidence="3" id="KW-0812">Transmembrane</keyword>
<evidence type="ECO:0000313" key="6">
    <source>
        <dbReference type="Proteomes" id="UP001634393"/>
    </source>
</evidence>
<evidence type="ECO:0000256" key="3">
    <source>
        <dbReference type="SAM" id="Phobius"/>
    </source>
</evidence>
<feature type="domain" description="Phosphatidylinositol N-acetylglucosaminyltransferase subunit H conserved" evidence="4">
    <location>
        <begin position="126"/>
        <end position="198"/>
    </location>
</feature>